<sequence>MELVGNEDVDTMVALYCGNQNYQNALIQLFVELVDVEPTKDSTPLGEEHEVQDPTSIAYVDSRLTLCGIDIDLYATPASENLNLGPCLQMHPMVFETNVDGDNGYDNSYLSDHEVTNYSDHNLDEVSNDIDDEGTNDDGNINASSVENSIRCIVTCNDPGAHMSLIDPDVAHATEFLEKAWIAKQMTMEHFYKDWDASYNELQWWIAASRNGSRTRVFRTCKECNGYEPSKGEVDECKYILDSLKCFELRSPSIIDPGYRLGPTKLISGTDDGIVGTSIHFVILVRMSLQLVLEPQSMLNSLSVLLLIFELVLNKRLHRNSKGRPQVTRIHIKMDMREKTYEKLCGMCRLDGHNRSKCLQRTYHIAQLSRSGRN</sequence>
<protein>
    <submittedName>
        <fullName evidence="1">Uncharacterized protein</fullName>
    </submittedName>
</protein>
<accession>A0A2P5WX32</accession>
<dbReference type="EMBL" id="KZ666211">
    <property type="protein sequence ID" value="PPR95658.1"/>
    <property type="molecule type" value="Genomic_DNA"/>
</dbReference>
<organism evidence="1 2">
    <name type="scientific">Gossypium barbadense</name>
    <name type="common">Sea Island cotton</name>
    <name type="synonym">Hibiscus barbadensis</name>
    <dbReference type="NCBI Taxonomy" id="3634"/>
    <lineage>
        <taxon>Eukaryota</taxon>
        <taxon>Viridiplantae</taxon>
        <taxon>Streptophyta</taxon>
        <taxon>Embryophyta</taxon>
        <taxon>Tracheophyta</taxon>
        <taxon>Spermatophyta</taxon>
        <taxon>Magnoliopsida</taxon>
        <taxon>eudicotyledons</taxon>
        <taxon>Gunneridae</taxon>
        <taxon>Pentapetalae</taxon>
        <taxon>rosids</taxon>
        <taxon>malvids</taxon>
        <taxon>Malvales</taxon>
        <taxon>Malvaceae</taxon>
        <taxon>Malvoideae</taxon>
        <taxon>Gossypium</taxon>
    </lineage>
</organism>
<proteinExistence type="predicted"/>
<name>A0A2P5WX32_GOSBA</name>
<dbReference type="OrthoDB" id="1938144at2759"/>
<reference evidence="1 2" key="1">
    <citation type="submission" date="2015-01" db="EMBL/GenBank/DDBJ databases">
        <title>Genome of allotetraploid Gossypium barbadense reveals genomic plasticity and fiber elongation in cotton evolution.</title>
        <authorList>
            <person name="Chen X."/>
            <person name="Liu X."/>
            <person name="Zhao B."/>
            <person name="Zheng H."/>
            <person name="Hu Y."/>
            <person name="Lu G."/>
            <person name="Yang C."/>
            <person name="Chen J."/>
            <person name="Shan C."/>
            <person name="Zhang L."/>
            <person name="Zhou Y."/>
            <person name="Wang L."/>
            <person name="Guo W."/>
            <person name="Bai Y."/>
            <person name="Ruan J."/>
            <person name="Shangguan X."/>
            <person name="Mao Y."/>
            <person name="Jiang J."/>
            <person name="Zhu Y."/>
            <person name="Lei J."/>
            <person name="Kang H."/>
            <person name="Chen S."/>
            <person name="He X."/>
            <person name="Wang R."/>
            <person name="Wang Y."/>
            <person name="Chen J."/>
            <person name="Wang L."/>
            <person name="Yu S."/>
            <person name="Wang B."/>
            <person name="Wei J."/>
            <person name="Song S."/>
            <person name="Lu X."/>
            <person name="Gao Z."/>
            <person name="Gu W."/>
            <person name="Deng X."/>
            <person name="Ma D."/>
            <person name="Wang S."/>
            <person name="Liang W."/>
            <person name="Fang L."/>
            <person name="Cai C."/>
            <person name="Zhu X."/>
            <person name="Zhou B."/>
            <person name="Zhang Y."/>
            <person name="Chen Z."/>
            <person name="Xu S."/>
            <person name="Zhu R."/>
            <person name="Wang S."/>
            <person name="Zhang T."/>
            <person name="Zhao G."/>
        </authorList>
    </citation>
    <scope>NUCLEOTIDE SEQUENCE [LARGE SCALE GENOMIC DNA]</scope>
    <source>
        <strain evidence="2">cv. Xinhai21</strain>
        <tissue evidence="1">Leaf</tissue>
    </source>
</reference>
<dbReference type="Proteomes" id="UP000239757">
    <property type="component" value="Unassembled WGS sequence"/>
</dbReference>
<gene>
    <name evidence="1" type="ORF">GOBAR_AA25010</name>
</gene>
<evidence type="ECO:0000313" key="2">
    <source>
        <dbReference type="Proteomes" id="UP000239757"/>
    </source>
</evidence>
<evidence type="ECO:0000313" key="1">
    <source>
        <dbReference type="EMBL" id="PPR95658.1"/>
    </source>
</evidence>
<dbReference type="AlphaFoldDB" id="A0A2P5WX32"/>